<keyword evidence="2" id="KW-1185">Reference proteome</keyword>
<evidence type="ECO:0000313" key="2">
    <source>
        <dbReference type="Proteomes" id="UP001595690"/>
    </source>
</evidence>
<gene>
    <name evidence="1" type="ORF">ACFOWZ_37220</name>
</gene>
<name>A0ABV8C560_9PSEU</name>
<dbReference type="Proteomes" id="UP001595690">
    <property type="component" value="Unassembled WGS sequence"/>
</dbReference>
<comment type="caution">
    <text evidence="1">The sequence shown here is derived from an EMBL/GenBank/DDBJ whole genome shotgun (WGS) entry which is preliminary data.</text>
</comment>
<dbReference type="EMBL" id="JBHRZI010000032">
    <property type="protein sequence ID" value="MFC3897150.1"/>
    <property type="molecule type" value="Genomic_DNA"/>
</dbReference>
<evidence type="ECO:0000313" key="1">
    <source>
        <dbReference type="EMBL" id="MFC3897150.1"/>
    </source>
</evidence>
<protein>
    <submittedName>
        <fullName evidence="1">Uncharacterized protein</fullName>
    </submittedName>
</protein>
<accession>A0ABV8C560</accession>
<dbReference type="RefSeq" id="WP_382378635.1">
    <property type="nucleotide sequence ID" value="NZ_JBHRZI010000032.1"/>
</dbReference>
<reference evidence="2" key="1">
    <citation type="journal article" date="2019" name="Int. J. Syst. Evol. Microbiol.">
        <title>The Global Catalogue of Microorganisms (GCM) 10K type strain sequencing project: providing services to taxonomists for standard genome sequencing and annotation.</title>
        <authorList>
            <consortium name="The Broad Institute Genomics Platform"/>
            <consortium name="The Broad Institute Genome Sequencing Center for Infectious Disease"/>
            <person name="Wu L."/>
            <person name="Ma J."/>
        </authorList>
    </citation>
    <scope>NUCLEOTIDE SEQUENCE [LARGE SCALE GENOMIC DNA]</scope>
    <source>
        <strain evidence="2">CGMCC 4.7405</strain>
    </source>
</reference>
<proteinExistence type="predicted"/>
<organism evidence="1 2">
    <name type="scientific">Lentzea rhizosphaerae</name>
    <dbReference type="NCBI Taxonomy" id="2041025"/>
    <lineage>
        <taxon>Bacteria</taxon>
        <taxon>Bacillati</taxon>
        <taxon>Actinomycetota</taxon>
        <taxon>Actinomycetes</taxon>
        <taxon>Pseudonocardiales</taxon>
        <taxon>Pseudonocardiaceae</taxon>
        <taxon>Lentzea</taxon>
    </lineage>
</organism>
<sequence length="49" mass="5090">MQGLSGTSYPAGTEVVIRGGGTSVDAFVNGDWLSLVWWEFSDGAASGRP</sequence>